<accession>A0AAI8RC72</accession>
<gene>
    <name evidence="1" type="ORF">EM151A_3024</name>
</gene>
<dbReference type="AlphaFoldDB" id="A0AAI8RC72"/>
<proteinExistence type="predicted"/>
<evidence type="ECO:0000313" key="2">
    <source>
        <dbReference type="Proteomes" id="UP000509460"/>
    </source>
</evidence>
<dbReference type="EMBL" id="AP019810">
    <property type="protein sequence ID" value="BBM16184.1"/>
    <property type="molecule type" value="Genomic_DNA"/>
</dbReference>
<protein>
    <submittedName>
        <fullName evidence="1">Uncharacterized protein</fullName>
    </submittedName>
</protein>
<organism evidence="1 2">
    <name type="scientific">Enterococcus mundtii</name>
    <dbReference type="NCBI Taxonomy" id="53346"/>
    <lineage>
        <taxon>Bacteria</taxon>
        <taxon>Bacillati</taxon>
        <taxon>Bacillota</taxon>
        <taxon>Bacilli</taxon>
        <taxon>Lactobacillales</taxon>
        <taxon>Enterococcaceae</taxon>
        <taxon>Enterococcus</taxon>
    </lineage>
</organism>
<dbReference type="Proteomes" id="UP000509460">
    <property type="component" value="Chromosome"/>
</dbReference>
<sequence>MKIPIEQHREKIGQFNNKSQKYMTEDNLKRNLSSLADSFGHYPVGRGVWSPTGILYLLSVGQNLRISEANLPNRQRAVQETTAAFEVDTFVEARQQGNETSLHSLVSSSTAAPQRFTPFTPNHSSIPTNSTIEVALPSNSLIYLVEKAHQWSIGLHKMAHRIAQVENCTTTSEIFHQNPLGLWNGANHTQAHFKTICQTAITKSQTTNEERKSMPASIQKFSFKKQTIEKTTHRFTAEEEAKKMKTVFESTVEEFYQTKNRRTTEKTKKHGTPIPEAPIVDAFWGELTELFTTFFGKPENATYTEQPADTNGYSVMDHLVEWLTQTFSVNHSSYDTVDSKINQNSNIPLASVLPDQSQTQASMAEPAVKEVVAEAISPLWELTNKLAEKLVKG</sequence>
<dbReference type="RefSeq" id="WP_023519616.1">
    <property type="nucleotide sequence ID" value="NZ_AP019810.1"/>
</dbReference>
<reference evidence="1 2" key="1">
    <citation type="submission" date="2019-07" db="EMBL/GenBank/DDBJ databases">
        <title>antibiotic susceptibility of plant-derived lactic acid bacteria.</title>
        <authorList>
            <person name="Sugiyama M."/>
            <person name="Noda M."/>
        </authorList>
    </citation>
    <scope>NUCLEOTIDE SEQUENCE [LARGE SCALE GENOMIC DNA]</scope>
    <source>
        <strain evidence="1 2">15-1A</strain>
    </source>
</reference>
<evidence type="ECO:0000313" key="1">
    <source>
        <dbReference type="EMBL" id="BBM16184.1"/>
    </source>
</evidence>
<name>A0AAI8RC72_ENTMU</name>